<sequence>MTAAGVSIVGIGCRISGAASAGEYWRMLHARPPVAVAGIEPFDHDWFGLSAREHAAMAAAQRLAMTVAIEALDDAGIGYRAPGSSAAVLFGAGAGTADLLSTALDLHGPSLTLDSAQASFLTALGMAVRLLDDAAVPFAIVGGVTAPPPNPLSTSEIHTSGTEPEHCAVVILQRTADAARDGNRQYAQIAEVAFGAHGHPAAPAERANSAAAPPVATVGELVEAALRIYHGDRPLEPDAAETPTAAAALVQVSVRAGGSTYAEVVLRRSPATGAERGYEPPVLIPVTGRDNAELRAQAQRYAMRLERTAGGAAPASVREFAAAAARLIPERARAVVLAQDRDDAMTQLHALAHGEASTAVLGPSSARRPGRLLFLFSGQSALHVAMGRALAARHRVFAAALAETAETIVAAGGPRSWTPKHGFALAAPGGSAASGAHPSALVVPALFTFQVAVTELLSAWGIRPAAVAGHGLGELAAAAVSGALPLADAARVVVQHSRLPAPGSTAAALLTATPEDAAKLIEPLRGHVHLAAVNGPRAVLVTGSARYIETVIRRAKRRNMFARRLTDDADPHGRTGAVPAGFLDALAGLRPAAPHTPMYSTVRHGAVLTGPATDGRYWAENASGTVQLAAALAHAAVDGVTTVVEIAPQPVLSPAVRAYPDFRDAVYPVATRADEAGDLLACLARLHLDGRPVDWSAQGPFVAAPRRIWRRPRTLPDPRTAAPTLPADELVDHVVCGTPTVSAAFWLRILLRHAGADATVLSDFVVHEQAEFAVLPRVRYRALDSEGSLRAEVTDGAALASARPGGDPTPADIVAWMRVVDTNRAGRHRMRVVAPAAFYDELRCRRLAYGPRLRVLRGIALGSEQAVGLFDAAELHSTATVDGCLQLLAATGYEDAPADAIPLPVGIESAWLSAEPRRTVLEAHAFLRTRSTTGLLGDVIGTDQHGVPCLALSGVRIRFAAPDIPAADAPRPVERPFSFRQETWQPGDLPDLDQDPLVERVLLIGDSDLAVRLSTALGAVVPTDRVPHGPEAARPLVAAALARGPAALVLVWSETGSAAVEFDGAAGADSAASVGHVLVLLQQVLAAAHPRTVTIVLPAPRDPAAGTPRLGELATSCGIAGLVRSLQRESERTVRLVWADTDHADLPALCRLLVTDAPGVPAELRLSTDTFAVRRFAHARRRSLPATVDIAGTYVVTGGLGALGSIAVRWLLDSGARDVVVLTRAPRPIPALLDGWEDRIVVVRCDAADRGDLANALNDIRECGSTIRGVVHAAADGTDAAFGAVTPAALATMFAPKLHAARNLIELTAADPTDFVLLCSATTGALGAPGRAADAAANAAMDALASVYTGRRVLSIGWDRSMADPDGPALPRTGAARRGAGLLTQVLRYSDTYLLTTDEVAPVPACEAP</sequence>
<dbReference type="Gene3D" id="3.40.47.10">
    <property type="match status" value="2"/>
</dbReference>
<proteinExistence type="predicted"/>
<feature type="region of interest" description="C-terminal hotdog fold" evidence="5">
    <location>
        <begin position="830"/>
        <end position="966"/>
    </location>
</feature>
<evidence type="ECO:0000313" key="8">
    <source>
        <dbReference type="EMBL" id="KIA66534.1"/>
    </source>
</evidence>
<dbReference type="RefSeq" id="WP_043664244.1">
    <property type="nucleotide sequence ID" value="NZ_BDCI01000007.1"/>
</dbReference>
<evidence type="ECO:0000256" key="3">
    <source>
        <dbReference type="ARBA" id="ARBA00022679"/>
    </source>
</evidence>
<dbReference type="Proteomes" id="UP000031364">
    <property type="component" value="Unassembled WGS sequence"/>
</dbReference>
<dbReference type="InterPro" id="IPR016039">
    <property type="entry name" value="Thiolase-like"/>
</dbReference>
<dbReference type="Gene3D" id="3.40.50.720">
    <property type="entry name" value="NAD(P)-binding Rossmann-like Domain"/>
    <property type="match status" value="1"/>
</dbReference>
<dbReference type="PANTHER" id="PTHR43775:SF37">
    <property type="entry name" value="SI:DKEY-61P9.11"/>
    <property type="match status" value="1"/>
</dbReference>
<dbReference type="Pfam" id="PF08659">
    <property type="entry name" value="KR"/>
    <property type="match status" value="1"/>
</dbReference>
<dbReference type="EMBL" id="JNFP01000002">
    <property type="protein sequence ID" value="KIA66534.1"/>
    <property type="molecule type" value="Genomic_DNA"/>
</dbReference>
<comment type="caution">
    <text evidence="5">Lacks conserved residue(s) required for the propagation of feature annotation.</text>
</comment>
<dbReference type="SMART" id="SM00825">
    <property type="entry name" value="PKS_KS"/>
    <property type="match status" value="1"/>
</dbReference>
<evidence type="ECO:0000259" key="6">
    <source>
        <dbReference type="PROSITE" id="PS52004"/>
    </source>
</evidence>
<keyword evidence="3" id="KW-0808">Transferase</keyword>
<dbReference type="InterPro" id="IPR057326">
    <property type="entry name" value="KR_dom"/>
</dbReference>
<evidence type="ECO:0000256" key="1">
    <source>
        <dbReference type="ARBA" id="ARBA00022450"/>
    </source>
</evidence>
<dbReference type="InterPro" id="IPR016036">
    <property type="entry name" value="Malonyl_transacylase_ACP-bd"/>
</dbReference>
<dbReference type="Pfam" id="PF14765">
    <property type="entry name" value="PS-DH"/>
    <property type="match status" value="1"/>
</dbReference>
<evidence type="ECO:0000259" key="7">
    <source>
        <dbReference type="PROSITE" id="PS52019"/>
    </source>
</evidence>
<dbReference type="InterPro" id="IPR042104">
    <property type="entry name" value="PKS_dehydratase_sf"/>
</dbReference>
<evidence type="ECO:0000256" key="4">
    <source>
        <dbReference type="ARBA" id="ARBA00023268"/>
    </source>
</evidence>
<accession>A0ABR4ZMF0</accession>
<dbReference type="Pfam" id="PF00109">
    <property type="entry name" value="ketoacyl-synt"/>
    <property type="match status" value="1"/>
</dbReference>
<dbReference type="PROSITE" id="PS52019">
    <property type="entry name" value="PKS_MFAS_DH"/>
    <property type="match status" value="1"/>
</dbReference>
<dbReference type="InterPro" id="IPR049900">
    <property type="entry name" value="PKS_mFAS_DH"/>
</dbReference>
<feature type="region of interest" description="N-terminal hotdog fold" evidence="5">
    <location>
        <begin position="677"/>
        <end position="814"/>
    </location>
</feature>
<feature type="domain" description="PKS/mFAS DH" evidence="7">
    <location>
        <begin position="677"/>
        <end position="966"/>
    </location>
</feature>
<dbReference type="Gene3D" id="3.10.129.110">
    <property type="entry name" value="Polyketide synthase dehydratase"/>
    <property type="match status" value="1"/>
</dbReference>
<name>A0ABR4ZMF0_9NOCA</name>
<dbReference type="InterPro" id="IPR014043">
    <property type="entry name" value="Acyl_transferase_dom"/>
</dbReference>
<dbReference type="SMART" id="SM00822">
    <property type="entry name" value="PKS_KR"/>
    <property type="match status" value="1"/>
</dbReference>
<organism evidence="8 9">
    <name type="scientific">Nocardia vulneris</name>
    <dbReference type="NCBI Taxonomy" id="1141657"/>
    <lineage>
        <taxon>Bacteria</taxon>
        <taxon>Bacillati</taxon>
        <taxon>Actinomycetota</taxon>
        <taxon>Actinomycetes</taxon>
        <taxon>Mycobacteriales</taxon>
        <taxon>Nocardiaceae</taxon>
        <taxon>Nocardia</taxon>
    </lineage>
</organism>
<feature type="domain" description="Ketosynthase family 3 (KS3)" evidence="6">
    <location>
        <begin position="1"/>
        <end position="320"/>
    </location>
</feature>
<dbReference type="SUPFAM" id="SSF53901">
    <property type="entry name" value="Thiolase-like"/>
    <property type="match status" value="1"/>
</dbReference>
<dbReference type="InterPro" id="IPR013968">
    <property type="entry name" value="PKS_KR"/>
</dbReference>
<dbReference type="Gene3D" id="3.40.366.10">
    <property type="entry name" value="Malonyl-Coenzyme A Acyl Carrier Protein, domain 2"/>
    <property type="match status" value="1"/>
</dbReference>
<keyword evidence="1" id="KW-0596">Phosphopantetheine</keyword>
<dbReference type="InterPro" id="IPR001227">
    <property type="entry name" value="Ac_transferase_dom_sf"/>
</dbReference>
<keyword evidence="2" id="KW-0597">Phosphoprotein</keyword>
<evidence type="ECO:0000256" key="5">
    <source>
        <dbReference type="PROSITE-ProRule" id="PRU01363"/>
    </source>
</evidence>
<comment type="caution">
    <text evidence="8">The sequence shown here is derived from an EMBL/GenBank/DDBJ whole genome shotgun (WGS) entry which is preliminary data.</text>
</comment>
<keyword evidence="9" id="KW-1185">Reference proteome</keyword>
<evidence type="ECO:0000256" key="2">
    <source>
        <dbReference type="ARBA" id="ARBA00022553"/>
    </source>
</evidence>
<dbReference type="InterPro" id="IPR020841">
    <property type="entry name" value="PKS_Beta-ketoAc_synthase_dom"/>
</dbReference>
<dbReference type="InterPro" id="IPR036291">
    <property type="entry name" value="NAD(P)-bd_dom_sf"/>
</dbReference>
<dbReference type="InterPro" id="IPR014030">
    <property type="entry name" value="Ketoacyl_synth_N"/>
</dbReference>
<dbReference type="Gene3D" id="3.30.70.250">
    <property type="entry name" value="Malonyl-CoA ACP transacylase, ACP-binding"/>
    <property type="match status" value="1"/>
</dbReference>
<dbReference type="InterPro" id="IPR049551">
    <property type="entry name" value="PKS_DH_C"/>
</dbReference>
<dbReference type="SMART" id="SM00827">
    <property type="entry name" value="PKS_AT"/>
    <property type="match status" value="1"/>
</dbReference>
<dbReference type="SUPFAM" id="SSF52151">
    <property type="entry name" value="FabD/lysophospholipase-like"/>
    <property type="match status" value="1"/>
</dbReference>
<dbReference type="InterPro" id="IPR016035">
    <property type="entry name" value="Acyl_Trfase/lysoPLipase"/>
</dbReference>
<dbReference type="InterPro" id="IPR050091">
    <property type="entry name" value="PKS_NRPS_Biosynth_Enz"/>
</dbReference>
<gene>
    <name evidence="8" type="ORF">FG87_02855</name>
</gene>
<reference evidence="8 9" key="1">
    <citation type="journal article" date="2014" name="Int. J. Syst. Evol. Microbiol.">
        <title>Nocardia vulneris sp. nov., isolated from wounds of human patients in North America.</title>
        <authorList>
            <person name="Lasker B.A."/>
            <person name="Bell M."/>
            <person name="Klenk H.P."/>
            <person name="Sproer C."/>
            <person name="Schumann C."/>
            <person name="Schumann P."/>
            <person name="Brown J.M."/>
        </authorList>
    </citation>
    <scope>NUCLEOTIDE SEQUENCE [LARGE SCALE GENOMIC DNA]</scope>
    <source>
        <strain evidence="8 9">W9851</strain>
    </source>
</reference>
<protein>
    <recommendedName>
        <fullName evidence="10">Polyketide synthase</fullName>
    </recommendedName>
</protein>
<evidence type="ECO:0008006" key="10">
    <source>
        <dbReference type="Google" id="ProtNLM"/>
    </source>
</evidence>
<dbReference type="Pfam" id="PF00698">
    <property type="entry name" value="Acyl_transf_1"/>
    <property type="match status" value="1"/>
</dbReference>
<dbReference type="SUPFAM" id="SSF55048">
    <property type="entry name" value="Probable ACP-binding domain of malonyl-CoA ACP transacylase"/>
    <property type="match status" value="1"/>
</dbReference>
<evidence type="ECO:0000313" key="9">
    <source>
        <dbReference type="Proteomes" id="UP000031364"/>
    </source>
</evidence>
<dbReference type="PANTHER" id="PTHR43775">
    <property type="entry name" value="FATTY ACID SYNTHASE"/>
    <property type="match status" value="1"/>
</dbReference>
<dbReference type="PROSITE" id="PS52004">
    <property type="entry name" value="KS3_2"/>
    <property type="match status" value="1"/>
</dbReference>
<keyword evidence="4" id="KW-0511">Multifunctional enzyme</keyword>
<dbReference type="SUPFAM" id="SSF51735">
    <property type="entry name" value="NAD(P)-binding Rossmann-fold domains"/>
    <property type="match status" value="1"/>
</dbReference>